<dbReference type="InterPro" id="IPR021516">
    <property type="entry name" value="DUF3179"/>
</dbReference>
<dbReference type="STRING" id="1227456.C450_11691"/>
<protein>
    <recommendedName>
        <fullName evidence="4">DUF3179 domain-containing protein</fullName>
    </recommendedName>
</protein>
<comment type="caution">
    <text evidence="2">The sequence shown here is derived from an EMBL/GenBank/DDBJ whole genome shotgun (WGS) entry which is preliminary data.</text>
</comment>
<dbReference type="OrthoDB" id="2731at2157"/>
<organism evidence="2 3">
    <name type="scientific">Halococcus salifodinae DSM 8989</name>
    <dbReference type="NCBI Taxonomy" id="1227456"/>
    <lineage>
        <taxon>Archaea</taxon>
        <taxon>Methanobacteriati</taxon>
        <taxon>Methanobacteriota</taxon>
        <taxon>Stenosarchaea group</taxon>
        <taxon>Halobacteria</taxon>
        <taxon>Halobacteriales</taxon>
        <taxon>Halococcaceae</taxon>
        <taxon>Halococcus</taxon>
    </lineage>
</organism>
<dbReference type="Proteomes" id="UP000011625">
    <property type="component" value="Unassembled WGS sequence"/>
</dbReference>
<proteinExistence type="predicted"/>
<dbReference type="Pfam" id="PF11376">
    <property type="entry name" value="DUF3179"/>
    <property type="match status" value="1"/>
</dbReference>
<name>M0N2R0_9EURY</name>
<dbReference type="EMBL" id="AOME01000056">
    <property type="protein sequence ID" value="EMA52232.1"/>
    <property type="molecule type" value="Genomic_DNA"/>
</dbReference>
<evidence type="ECO:0008006" key="4">
    <source>
        <dbReference type="Google" id="ProtNLM"/>
    </source>
</evidence>
<sequence length="410" mass="43946">MDRRRYLTALTGGTIAALAGCSGLAGRSDPSGTDGATDTREATDTPAATERASNATATGGTAASVPRQAGDVELPVPRSELDRGAAEDAIPAITDPAFGTDWSEFAVELDPNERVIGVKRDGEARAYPLAILNWHEIVNDVFEPRSKARRTESDGEFDGPLLVTYCPLCGSGLTAERRVDNEETVFGVSGFLWNSDLVMYDRATDSLWSQIMATAIRGPKTGESLSLVPSTLTAWSAWREAHPETEVLLPPPTSGSVGNARPRDYTRDPYAGYGESHRIGIGGEEFEGKLHPKADVIGIAHDGMARAYPFDTITNEGVINDRVGGLPVVVTTDPGDALVAYERRVDGDVLSFEPAGADAIRADGSRWRRATGEAVDGPHEGTQLSRANDASPMFFFAWRDFNPETEVYGN</sequence>
<dbReference type="PROSITE" id="PS51257">
    <property type="entry name" value="PROKAR_LIPOPROTEIN"/>
    <property type="match status" value="1"/>
</dbReference>
<evidence type="ECO:0000256" key="1">
    <source>
        <dbReference type="SAM" id="MobiDB-lite"/>
    </source>
</evidence>
<keyword evidence="3" id="KW-1185">Reference proteome</keyword>
<evidence type="ECO:0000313" key="3">
    <source>
        <dbReference type="Proteomes" id="UP000011625"/>
    </source>
</evidence>
<feature type="region of interest" description="Disordered" evidence="1">
    <location>
        <begin position="22"/>
        <end position="73"/>
    </location>
</feature>
<dbReference type="PATRIC" id="fig|1227456.3.peg.2376"/>
<reference evidence="2 3" key="1">
    <citation type="journal article" date="2014" name="PLoS Genet.">
        <title>Phylogenetically driven sequencing of extremely halophilic archaea reveals strategies for static and dynamic osmo-response.</title>
        <authorList>
            <person name="Becker E.A."/>
            <person name="Seitzer P.M."/>
            <person name="Tritt A."/>
            <person name="Larsen D."/>
            <person name="Krusor M."/>
            <person name="Yao A.I."/>
            <person name="Wu D."/>
            <person name="Madern D."/>
            <person name="Eisen J.A."/>
            <person name="Darling A.E."/>
            <person name="Facciotti M.T."/>
        </authorList>
    </citation>
    <scope>NUCLEOTIDE SEQUENCE [LARGE SCALE GENOMIC DNA]</scope>
    <source>
        <strain evidence="2 3">DSM 8989</strain>
    </source>
</reference>
<feature type="region of interest" description="Disordered" evidence="1">
    <location>
        <begin position="246"/>
        <end position="265"/>
    </location>
</feature>
<dbReference type="AlphaFoldDB" id="M0N2R0"/>
<evidence type="ECO:0000313" key="2">
    <source>
        <dbReference type="EMBL" id="EMA52232.1"/>
    </source>
</evidence>
<accession>M0N2R0</accession>
<gene>
    <name evidence="2" type="ORF">C450_11691</name>
</gene>
<dbReference type="RefSeq" id="WP_005043540.1">
    <property type="nucleotide sequence ID" value="NZ_AOME01000056.1"/>
</dbReference>